<name>A0A7J5ZD93_DISMA</name>
<feature type="region of interest" description="Disordered" evidence="1">
    <location>
        <begin position="144"/>
        <end position="211"/>
    </location>
</feature>
<organism evidence="2 3">
    <name type="scientific">Dissostichus mawsoni</name>
    <name type="common">Antarctic cod</name>
    <dbReference type="NCBI Taxonomy" id="36200"/>
    <lineage>
        <taxon>Eukaryota</taxon>
        <taxon>Metazoa</taxon>
        <taxon>Chordata</taxon>
        <taxon>Craniata</taxon>
        <taxon>Vertebrata</taxon>
        <taxon>Euteleostomi</taxon>
        <taxon>Actinopterygii</taxon>
        <taxon>Neopterygii</taxon>
        <taxon>Teleostei</taxon>
        <taxon>Neoteleostei</taxon>
        <taxon>Acanthomorphata</taxon>
        <taxon>Eupercaria</taxon>
        <taxon>Perciformes</taxon>
        <taxon>Notothenioidei</taxon>
        <taxon>Nototheniidae</taxon>
        <taxon>Dissostichus</taxon>
    </lineage>
</organism>
<dbReference type="EMBL" id="JAAKFY010000002">
    <property type="protein sequence ID" value="KAF3859795.1"/>
    <property type="molecule type" value="Genomic_DNA"/>
</dbReference>
<feature type="compositionally biased region" description="Basic and acidic residues" evidence="1">
    <location>
        <begin position="192"/>
        <end position="205"/>
    </location>
</feature>
<keyword evidence="3" id="KW-1185">Reference proteome</keyword>
<accession>A0A7J5ZD93</accession>
<feature type="compositionally biased region" description="Low complexity" evidence="1">
    <location>
        <begin position="144"/>
        <end position="162"/>
    </location>
</feature>
<feature type="compositionally biased region" description="Polar residues" evidence="1">
    <location>
        <begin position="1"/>
        <end position="10"/>
    </location>
</feature>
<dbReference type="Proteomes" id="UP000518266">
    <property type="component" value="Unassembled WGS sequence"/>
</dbReference>
<protein>
    <submittedName>
        <fullName evidence="2">Uncharacterized protein</fullName>
    </submittedName>
</protein>
<evidence type="ECO:0000256" key="1">
    <source>
        <dbReference type="SAM" id="MobiDB-lite"/>
    </source>
</evidence>
<feature type="compositionally biased region" description="Basic and acidic residues" evidence="1">
    <location>
        <begin position="12"/>
        <end position="27"/>
    </location>
</feature>
<feature type="compositionally biased region" description="Basic and acidic residues" evidence="1">
    <location>
        <begin position="88"/>
        <end position="123"/>
    </location>
</feature>
<evidence type="ECO:0000313" key="2">
    <source>
        <dbReference type="EMBL" id="KAF3859795.1"/>
    </source>
</evidence>
<feature type="non-terminal residue" evidence="2">
    <location>
        <position position="1"/>
    </location>
</feature>
<feature type="compositionally biased region" description="Polar residues" evidence="1">
    <location>
        <begin position="75"/>
        <end position="86"/>
    </location>
</feature>
<feature type="compositionally biased region" description="Basic and acidic residues" evidence="1">
    <location>
        <begin position="61"/>
        <end position="74"/>
    </location>
</feature>
<dbReference type="AlphaFoldDB" id="A0A7J5ZD93"/>
<proteinExistence type="predicted"/>
<feature type="region of interest" description="Disordered" evidence="1">
    <location>
        <begin position="1"/>
        <end position="126"/>
    </location>
</feature>
<dbReference type="OrthoDB" id="8809203at2759"/>
<gene>
    <name evidence="2" type="ORF">F7725_000050</name>
</gene>
<sequence length="211" mass="23253">MSDTVNSQTMPLEKKQILPSKTERVFAELRGTCDGPLDLSDRGKSKTNQTPRDCSPIALQGEDRGQRSPDKDGKANQSVSFSTPPGKQQDKESAHDYNNKVFKEDDQKEELNGKTDQSNEKKVPVLTISLRPVVVLESLNSALQESLTSKSKSSSAATQRGSSSDERDDEGSVSERESSQGCKRRRTSAGTETDRDSETDNTQKEKKIKIT</sequence>
<comment type="caution">
    <text evidence="2">The sequence shown here is derived from an EMBL/GenBank/DDBJ whole genome shotgun (WGS) entry which is preliminary data.</text>
</comment>
<reference evidence="2 3" key="1">
    <citation type="submission" date="2020-03" db="EMBL/GenBank/DDBJ databases">
        <title>Dissostichus mawsoni Genome sequencing and assembly.</title>
        <authorList>
            <person name="Park H."/>
        </authorList>
    </citation>
    <scope>NUCLEOTIDE SEQUENCE [LARGE SCALE GENOMIC DNA]</scope>
    <source>
        <strain evidence="2">DM0001</strain>
        <tissue evidence="2">Muscle</tissue>
    </source>
</reference>
<evidence type="ECO:0000313" key="3">
    <source>
        <dbReference type="Proteomes" id="UP000518266"/>
    </source>
</evidence>